<sequence>MSSLDLKFLHNSQNHLAILPLVFLCSNLQFVEFERKFASFVSVKFELKFCTD</sequence>
<keyword evidence="2" id="KW-1185">Reference proteome</keyword>
<dbReference type="AlphaFoldDB" id="C6RHL9"/>
<gene>
    <name evidence="1" type="ORF">CAMSH0001_0846</name>
</gene>
<dbReference type="EMBL" id="ACVQ01000027">
    <property type="protein sequence ID" value="EET79236.1"/>
    <property type="molecule type" value="Genomic_DNA"/>
</dbReference>
<comment type="caution">
    <text evidence="1">The sequence shown here is derived from an EMBL/GenBank/DDBJ whole genome shotgun (WGS) entry which is preliminary data.</text>
</comment>
<protein>
    <submittedName>
        <fullName evidence="1">Uncharacterized protein</fullName>
    </submittedName>
</protein>
<evidence type="ECO:0000313" key="1">
    <source>
        <dbReference type="EMBL" id="EET79236.1"/>
    </source>
</evidence>
<organism evidence="1 2">
    <name type="scientific">Campylobacter showae RM3277</name>
    <dbReference type="NCBI Taxonomy" id="553219"/>
    <lineage>
        <taxon>Bacteria</taxon>
        <taxon>Pseudomonadati</taxon>
        <taxon>Campylobacterota</taxon>
        <taxon>Epsilonproteobacteria</taxon>
        <taxon>Campylobacterales</taxon>
        <taxon>Campylobacteraceae</taxon>
        <taxon>Campylobacter</taxon>
    </lineage>
</organism>
<dbReference type="STRING" id="553219.CAMSH0001_0846"/>
<accession>C6RHL9</accession>
<evidence type="ECO:0000313" key="2">
    <source>
        <dbReference type="Proteomes" id="UP000003107"/>
    </source>
</evidence>
<reference evidence="1 2" key="1">
    <citation type="submission" date="2009-07" db="EMBL/GenBank/DDBJ databases">
        <authorList>
            <person name="Madupu R."/>
            <person name="Sebastian Y."/>
            <person name="Durkin A.S."/>
            <person name="Torralba M."/>
            <person name="Methe B."/>
            <person name="Sutton G.G."/>
            <person name="Strausberg R.L."/>
            <person name="Nelson K.E."/>
        </authorList>
    </citation>
    <scope>NUCLEOTIDE SEQUENCE [LARGE SCALE GENOMIC DNA]</scope>
    <source>
        <strain evidence="1 2">RM3277</strain>
    </source>
</reference>
<dbReference type="Proteomes" id="UP000003107">
    <property type="component" value="Unassembled WGS sequence"/>
</dbReference>
<proteinExistence type="predicted"/>
<name>C6RHL9_9BACT</name>